<comment type="similarity">
    <text evidence="1">Belongs to the cornifelin family.</text>
</comment>
<dbReference type="Proteomes" id="UP000663874">
    <property type="component" value="Unassembled WGS sequence"/>
</dbReference>
<protein>
    <submittedName>
        <fullName evidence="2">Uncharacterized protein</fullName>
    </submittedName>
</protein>
<dbReference type="Proteomes" id="UP000663823">
    <property type="component" value="Unassembled WGS sequence"/>
</dbReference>
<comment type="caution">
    <text evidence="2">The sequence shown here is derived from an EMBL/GenBank/DDBJ whole genome shotgun (WGS) entry which is preliminary data.</text>
</comment>
<evidence type="ECO:0000256" key="1">
    <source>
        <dbReference type="ARBA" id="ARBA00009024"/>
    </source>
</evidence>
<dbReference type="PANTHER" id="PTHR15907">
    <property type="entry name" value="DUF614 FAMILY PROTEIN-RELATED"/>
    <property type="match status" value="1"/>
</dbReference>
<reference evidence="2" key="1">
    <citation type="submission" date="2021-02" db="EMBL/GenBank/DDBJ databases">
        <authorList>
            <person name="Nowell W R."/>
        </authorList>
    </citation>
    <scope>NUCLEOTIDE SEQUENCE</scope>
</reference>
<sequence length="146" mass="16536">MQVYQEQAWNESLCGCFNDRRMCCYGFWCCCCLYGQNTAKIDNHSTCLTHCCVYCFMSLFGCCCLIHTVRRGQLREKYSLEEGVCGDCLVTCCCPPCAICQEAREMKVRGYPPPPIIIIHQPAVSVSSLADSSKIISRIDFYPHIT</sequence>
<evidence type="ECO:0000313" key="5">
    <source>
        <dbReference type="EMBL" id="CAF3970667.1"/>
    </source>
</evidence>
<dbReference type="Pfam" id="PF04749">
    <property type="entry name" value="PLAC8"/>
    <property type="match status" value="1"/>
</dbReference>
<organism evidence="2 6">
    <name type="scientific">Rotaria sordida</name>
    <dbReference type="NCBI Taxonomy" id="392033"/>
    <lineage>
        <taxon>Eukaryota</taxon>
        <taxon>Metazoa</taxon>
        <taxon>Spiralia</taxon>
        <taxon>Gnathifera</taxon>
        <taxon>Rotifera</taxon>
        <taxon>Eurotatoria</taxon>
        <taxon>Bdelloidea</taxon>
        <taxon>Philodinida</taxon>
        <taxon>Philodinidae</taxon>
        <taxon>Rotaria</taxon>
    </lineage>
</organism>
<evidence type="ECO:0000313" key="4">
    <source>
        <dbReference type="EMBL" id="CAF3644924.1"/>
    </source>
</evidence>
<evidence type="ECO:0000313" key="6">
    <source>
        <dbReference type="Proteomes" id="UP000663864"/>
    </source>
</evidence>
<dbReference type="NCBIfam" id="TIGR01571">
    <property type="entry name" value="A_thal_Cys_rich"/>
    <property type="match status" value="1"/>
</dbReference>
<name>A0A814BKU9_9BILA</name>
<dbReference type="Proteomes" id="UP000663864">
    <property type="component" value="Unassembled WGS sequence"/>
</dbReference>
<evidence type="ECO:0000313" key="3">
    <source>
        <dbReference type="EMBL" id="CAF3585016.1"/>
    </source>
</evidence>
<dbReference type="EMBL" id="CAJOAX010000751">
    <property type="protein sequence ID" value="CAF3644924.1"/>
    <property type="molecule type" value="Genomic_DNA"/>
</dbReference>
<dbReference type="InterPro" id="IPR006461">
    <property type="entry name" value="PLAC_motif_containing"/>
</dbReference>
<accession>A0A814BKU9</accession>
<proteinExistence type="inferred from homology"/>
<evidence type="ECO:0000313" key="2">
    <source>
        <dbReference type="EMBL" id="CAF0929697.1"/>
    </source>
</evidence>
<dbReference type="EMBL" id="CAJOBE010005378">
    <property type="protein sequence ID" value="CAF3970667.1"/>
    <property type="molecule type" value="Genomic_DNA"/>
</dbReference>
<dbReference type="EMBL" id="CAJNOT010000294">
    <property type="protein sequence ID" value="CAF0929697.1"/>
    <property type="molecule type" value="Genomic_DNA"/>
</dbReference>
<dbReference type="EMBL" id="CAJOBD010000124">
    <property type="protein sequence ID" value="CAF3585016.1"/>
    <property type="molecule type" value="Genomic_DNA"/>
</dbReference>
<gene>
    <name evidence="5" type="ORF">FNK824_LOCUS24311</name>
    <name evidence="3" type="ORF">JBS370_LOCUS3004</name>
    <name evidence="4" type="ORF">OTI717_LOCUS9042</name>
    <name evidence="2" type="ORF">ZHD862_LOCUS8864</name>
</gene>
<dbReference type="Proteomes" id="UP000663836">
    <property type="component" value="Unassembled WGS sequence"/>
</dbReference>
<dbReference type="AlphaFoldDB" id="A0A814BKU9"/>